<proteinExistence type="predicted"/>
<feature type="transmembrane region" description="Helical" evidence="5">
    <location>
        <begin position="43"/>
        <end position="61"/>
    </location>
</feature>
<comment type="subcellular location">
    <subcellularLocation>
        <location evidence="1">Membrane</location>
        <topology evidence="1">Multi-pass membrane protein</topology>
    </subcellularLocation>
</comment>
<keyword evidence="8" id="KW-1185">Reference proteome</keyword>
<evidence type="ECO:0000256" key="3">
    <source>
        <dbReference type="ARBA" id="ARBA00022989"/>
    </source>
</evidence>
<sequence length="239" mass="24653">MLYTRRRGTAVTLVLTAHPVRALAMAAALAAAAALAGRSGNEVALVALTVLTGQAVLGWFNDVLDRQRDHDLGRPRKPIAMGWIDPGTVAFAASCGVLLVVPLAISNGTAAGAAYLGSLACGALSDLFLRRTWLSWLPWAVGFGLLPAFLSYGGWGGGVHGGPPTVAMVVLAALLGVGLHFAATLNDLVEDNQSGLRHLPLRVALKIGAVPLLWLTTVFVALVLAGLVIAVMTVGLIQG</sequence>
<keyword evidence="6" id="KW-0732">Signal</keyword>
<protein>
    <submittedName>
        <fullName evidence="7">4-hydroxybenzoate polyprenyltransferase</fullName>
    </submittedName>
</protein>
<dbReference type="InterPro" id="IPR044878">
    <property type="entry name" value="UbiA_sf"/>
</dbReference>
<evidence type="ECO:0000256" key="6">
    <source>
        <dbReference type="SAM" id="SignalP"/>
    </source>
</evidence>
<evidence type="ECO:0000256" key="1">
    <source>
        <dbReference type="ARBA" id="ARBA00004141"/>
    </source>
</evidence>
<dbReference type="Pfam" id="PF01040">
    <property type="entry name" value="UbiA"/>
    <property type="match status" value="1"/>
</dbReference>
<feature type="transmembrane region" description="Helical" evidence="5">
    <location>
        <begin position="167"/>
        <end position="189"/>
    </location>
</feature>
<feature type="transmembrane region" description="Helical" evidence="5">
    <location>
        <begin position="111"/>
        <end position="129"/>
    </location>
</feature>
<feature type="chain" id="PRO_5046706261" evidence="6">
    <location>
        <begin position="25"/>
        <end position="239"/>
    </location>
</feature>
<evidence type="ECO:0000256" key="2">
    <source>
        <dbReference type="ARBA" id="ARBA00022692"/>
    </source>
</evidence>
<feature type="signal peptide" evidence="6">
    <location>
        <begin position="1"/>
        <end position="24"/>
    </location>
</feature>
<keyword evidence="2 5" id="KW-0812">Transmembrane</keyword>
<dbReference type="InterPro" id="IPR000537">
    <property type="entry name" value="UbiA_prenyltransferase"/>
</dbReference>
<keyword evidence="3 5" id="KW-1133">Transmembrane helix</keyword>
<feature type="transmembrane region" description="Helical" evidence="5">
    <location>
        <begin position="136"/>
        <end position="155"/>
    </location>
</feature>
<organism evidence="7 8">
    <name type="scientific">Nocardioides massiliensis</name>
    <dbReference type="NCBI Taxonomy" id="1325935"/>
    <lineage>
        <taxon>Bacteria</taxon>
        <taxon>Bacillati</taxon>
        <taxon>Actinomycetota</taxon>
        <taxon>Actinomycetes</taxon>
        <taxon>Propionibacteriales</taxon>
        <taxon>Nocardioidaceae</taxon>
        <taxon>Nocardioides</taxon>
    </lineage>
</organism>
<feature type="transmembrane region" description="Helical" evidence="5">
    <location>
        <begin position="82"/>
        <end position="105"/>
    </location>
</feature>
<name>A0ABT9NJT2_9ACTN</name>
<accession>A0ABT9NJT2</accession>
<dbReference type="RefSeq" id="WP_306824772.1">
    <property type="nucleotide sequence ID" value="NZ_JAUSQM010000001.1"/>
</dbReference>
<keyword evidence="4 5" id="KW-0472">Membrane</keyword>
<comment type="caution">
    <text evidence="7">The sequence shown here is derived from an EMBL/GenBank/DDBJ whole genome shotgun (WGS) entry which is preliminary data.</text>
</comment>
<evidence type="ECO:0000313" key="7">
    <source>
        <dbReference type="EMBL" id="MDP9820678.1"/>
    </source>
</evidence>
<evidence type="ECO:0000256" key="4">
    <source>
        <dbReference type="ARBA" id="ARBA00023136"/>
    </source>
</evidence>
<reference evidence="7 8" key="1">
    <citation type="submission" date="2023-07" db="EMBL/GenBank/DDBJ databases">
        <title>Sequencing the genomes of 1000 actinobacteria strains.</title>
        <authorList>
            <person name="Klenk H.-P."/>
        </authorList>
    </citation>
    <scope>NUCLEOTIDE SEQUENCE [LARGE SCALE GENOMIC DNA]</scope>
    <source>
        <strain evidence="7 8">GD13</strain>
    </source>
</reference>
<evidence type="ECO:0000256" key="5">
    <source>
        <dbReference type="SAM" id="Phobius"/>
    </source>
</evidence>
<dbReference type="Proteomes" id="UP001240447">
    <property type="component" value="Unassembled WGS sequence"/>
</dbReference>
<gene>
    <name evidence="7" type="ORF">J2S59_000487</name>
</gene>
<evidence type="ECO:0000313" key="8">
    <source>
        <dbReference type="Proteomes" id="UP001240447"/>
    </source>
</evidence>
<dbReference type="Gene3D" id="1.10.357.140">
    <property type="entry name" value="UbiA prenyltransferase"/>
    <property type="match status" value="1"/>
</dbReference>
<feature type="transmembrane region" description="Helical" evidence="5">
    <location>
        <begin position="210"/>
        <end position="237"/>
    </location>
</feature>
<dbReference type="EMBL" id="JAUSQM010000001">
    <property type="protein sequence ID" value="MDP9820678.1"/>
    <property type="molecule type" value="Genomic_DNA"/>
</dbReference>